<protein>
    <submittedName>
        <fullName evidence="6">LacI family transcriptional regulator</fullName>
    </submittedName>
</protein>
<gene>
    <name evidence="6" type="ORF">CJ205_05580</name>
</gene>
<evidence type="ECO:0000259" key="5">
    <source>
        <dbReference type="PROSITE" id="PS50932"/>
    </source>
</evidence>
<accession>A0A1G8K248</accession>
<keyword evidence="1" id="KW-0678">Repressor</keyword>
<dbReference type="EMBL" id="PNHE01000021">
    <property type="protein sequence ID" value="PMC58206.1"/>
    <property type="molecule type" value="Genomic_DNA"/>
</dbReference>
<evidence type="ECO:0000313" key="6">
    <source>
        <dbReference type="EMBL" id="PMC58206.1"/>
    </source>
</evidence>
<dbReference type="CDD" id="cd01392">
    <property type="entry name" value="HTH_LacI"/>
    <property type="match status" value="1"/>
</dbReference>
<dbReference type="Pfam" id="PF13377">
    <property type="entry name" value="Peripla_BP_3"/>
    <property type="match status" value="1"/>
</dbReference>
<comment type="caution">
    <text evidence="6">The sequence shown here is derived from an EMBL/GenBank/DDBJ whole genome shotgun (WGS) entry which is preliminary data.</text>
</comment>
<dbReference type="CDD" id="cd06291">
    <property type="entry name" value="PBP1_Qymf-like"/>
    <property type="match status" value="1"/>
</dbReference>
<dbReference type="Gene3D" id="1.10.260.40">
    <property type="entry name" value="lambda repressor-like DNA-binding domains"/>
    <property type="match status" value="1"/>
</dbReference>
<feature type="domain" description="HTH lacI-type" evidence="5">
    <location>
        <begin position="4"/>
        <end position="58"/>
    </location>
</feature>
<keyword evidence="2" id="KW-0805">Transcription regulation</keyword>
<dbReference type="SMART" id="SM00354">
    <property type="entry name" value="HTH_LACI"/>
    <property type="match status" value="1"/>
</dbReference>
<dbReference type="STRING" id="84521.SAMN04487994_100828"/>
<dbReference type="SUPFAM" id="SSF53822">
    <property type="entry name" value="Periplasmic binding protein-like I"/>
    <property type="match status" value="1"/>
</dbReference>
<dbReference type="Gene3D" id="3.40.50.2300">
    <property type="match status" value="2"/>
</dbReference>
<dbReference type="PROSITE" id="PS00356">
    <property type="entry name" value="HTH_LACI_1"/>
    <property type="match status" value="1"/>
</dbReference>
<dbReference type="Pfam" id="PF00356">
    <property type="entry name" value="LacI"/>
    <property type="match status" value="1"/>
</dbReference>
<evidence type="ECO:0000256" key="4">
    <source>
        <dbReference type="ARBA" id="ARBA00023163"/>
    </source>
</evidence>
<dbReference type="InterPro" id="IPR028082">
    <property type="entry name" value="Peripla_BP_I"/>
</dbReference>
<evidence type="ECO:0000256" key="2">
    <source>
        <dbReference type="ARBA" id="ARBA00023015"/>
    </source>
</evidence>
<dbReference type="RefSeq" id="WP_092084496.1">
    <property type="nucleotide sequence ID" value="NZ_FNEL01000008.1"/>
</dbReference>
<dbReference type="OrthoDB" id="9796186at2"/>
<reference evidence="6 7" key="1">
    <citation type="submission" date="2017-09" db="EMBL/GenBank/DDBJ databases">
        <title>Bacterial strain isolated from the female urinary microbiota.</title>
        <authorList>
            <person name="Thomas-White K."/>
            <person name="Kumar N."/>
            <person name="Forster S."/>
            <person name="Putonti C."/>
            <person name="Lawley T."/>
            <person name="Wolfe A.J."/>
        </authorList>
    </citation>
    <scope>NUCLEOTIDE SEQUENCE [LARGE SCALE GENOMIC DNA]</scope>
    <source>
        <strain evidence="6 7">UMB0852</strain>
    </source>
</reference>
<name>A0A1G8K248_9LACT</name>
<dbReference type="PROSITE" id="PS50932">
    <property type="entry name" value="HTH_LACI_2"/>
    <property type="match status" value="1"/>
</dbReference>
<sequence length="326" mass="36472">MSNVTIHDVAKHAGVSATTVSRVMNNRGYISEEMRKKVHASMEALNYSPNQMARSLFKKETKFIGLIIPTTANPFFGELAFHIEHELVNQGYKLLVCNSIDREDNEIEYLKMLQENRVDGIIVGSHNIGIEEYDKISIKMVSVERKIHEDIPTIQSDNYYGGKLAAEVLVEEGCKNILCISGDPKVDTPANNRLVAYLDYMKELGYPTHKAYIPFNLSAEEKLEKVQALHIKEQGYDGVLAGDDVMASIVLNHLTKEGLNVPEDVKVVGFDGTETVRTLLPHLTTIEQDIKQLAKESVTTILKKIKDEPIDELKVVPVKLHKGTTA</sequence>
<dbReference type="SUPFAM" id="SSF47413">
    <property type="entry name" value="lambda repressor-like DNA-binding domains"/>
    <property type="match status" value="1"/>
</dbReference>
<dbReference type="AlphaFoldDB" id="A0A1G8K248"/>
<dbReference type="InterPro" id="IPR000843">
    <property type="entry name" value="HTH_LacI"/>
</dbReference>
<dbReference type="GO" id="GO:0003700">
    <property type="term" value="F:DNA-binding transcription factor activity"/>
    <property type="evidence" value="ECO:0007669"/>
    <property type="project" value="TreeGrafter"/>
</dbReference>
<proteinExistence type="predicted"/>
<keyword evidence="7" id="KW-1185">Reference proteome</keyword>
<keyword evidence="3" id="KW-0238">DNA-binding</keyword>
<dbReference type="InterPro" id="IPR010982">
    <property type="entry name" value="Lambda_DNA-bd_dom_sf"/>
</dbReference>
<dbReference type="PANTHER" id="PTHR30146">
    <property type="entry name" value="LACI-RELATED TRANSCRIPTIONAL REPRESSOR"/>
    <property type="match status" value="1"/>
</dbReference>
<dbReference type="PRINTS" id="PR00036">
    <property type="entry name" value="HTHLACI"/>
</dbReference>
<dbReference type="Proteomes" id="UP000235682">
    <property type="component" value="Unassembled WGS sequence"/>
</dbReference>
<dbReference type="PANTHER" id="PTHR30146:SF95">
    <property type="entry name" value="RIBOSE OPERON REPRESSOR"/>
    <property type="match status" value="1"/>
</dbReference>
<evidence type="ECO:0000313" key="7">
    <source>
        <dbReference type="Proteomes" id="UP000235682"/>
    </source>
</evidence>
<evidence type="ECO:0000256" key="3">
    <source>
        <dbReference type="ARBA" id="ARBA00023125"/>
    </source>
</evidence>
<dbReference type="GO" id="GO:0000976">
    <property type="term" value="F:transcription cis-regulatory region binding"/>
    <property type="evidence" value="ECO:0007669"/>
    <property type="project" value="TreeGrafter"/>
</dbReference>
<evidence type="ECO:0000256" key="1">
    <source>
        <dbReference type="ARBA" id="ARBA00022491"/>
    </source>
</evidence>
<keyword evidence="4" id="KW-0804">Transcription</keyword>
<dbReference type="InterPro" id="IPR046335">
    <property type="entry name" value="LacI/GalR-like_sensor"/>
</dbReference>
<organism evidence="6 7">
    <name type="scientific">Dolosicoccus paucivorans</name>
    <dbReference type="NCBI Taxonomy" id="84521"/>
    <lineage>
        <taxon>Bacteria</taxon>
        <taxon>Bacillati</taxon>
        <taxon>Bacillota</taxon>
        <taxon>Bacilli</taxon>
        <taxon>Lactobacillales</taxon>
        <taxon>Aerococcaceae</taxon>
        <taxon>Dolosicoccus</taxon>
    </lineage>
</organism>